<sequence>MLTKERWKVFWQGYEYDLTVKESSENVQVLRRNEDDYFIAFVRSPISTIKIKELGLKYQYIYFIYTYQEDEQEPYRVVCYKNKKIITLDTTWLSFMDVLTYLYEGFGFDLEDGHEIISE</sequence>
<reference evidence="1 2" key="1">
    <citation type="submission" date="2017-04" db="EMBL/GenBank/DDBJ databases">
        <title>Bacillus krulwichiae AM31D Genome sequencing and assembly.</title>
        <authorList>
            <person name="Krulwich T.A."/>
            <person name="Anastor L."/>
            <person name="Ehrlich R."/>
            <person name="Ehrlich G.D."/>
            <person name="Janto B."/>
        </authorList>
    </citation>
    <scope>NUCLEOTIDE SEQUENCE [LARGE SCALE GENOMIC DNA]</scope>
    <source>
        <strain evidence="1 2">AM31D</strain>
    </source>
</reference>
<keyword evidence="2" id="KW-1185">Reference proteome</keyword>
<accession>A0A1X9M8T3</accession>
<name>A0A1X9M8T3_9BACI</name>
<organism evidence="1 2">
    <name type="scientific">Halalkalibacter krulwichiae</name>
    <dbReference type="NCBI Taxonomy" id="199441"/>
    <lineage>
        <taxon>Bacteria</taxon>
        <taxon>Bacillati</taxon>
        <taxon>Bacillota</taxon>
        <taxon>Bacilli</taxon>
        <taxon>Bacillales</taxon>
        <taxon>Bacillaceae</taxon>
        <taxon>Halalkalibacter</taxon>
    </lineage>
</organism>
<evidence type="ECO:0000313" key="1">
    <source>
        <dbReference type="EMBL" id="ARK29806.1"/>
    </source>
</evidence>
<proteinExistence type="predicted"/>
<dbReference type="AlphaFoldDB" id="A0A1X9M8T3"/>
<dbReference type="Proteomes" id="UP000193006">
    <property type="component" value="Chromosome"/>
</dbReference>
<protein>
    <submittedName>
        <fullName evidence="1">Uncharacterized protein</fullName>
    </submittedName>
</protein>
<evidence type="ECO:0000313" key="2">
    <source>
        <dbReference type="Proteomes" id="UP000193006"/>
    </source>
</evidence>
<dbReference type="EMBL" id="CP020814">
    <property type="protein sequence ID" value="ARK29806.1"/>
    <property type="molecule type" value="Genomic_DNA"/>
</dbReference>
<gene>
    <name evidence="1" type="ORF">BkAM31D_07990</name>
</gene>
<dbReference type="RefSeq" id="WP_066152513.1">
    <property type="nucleotide sequence ID" value="NZ_CP020814.1"/>
</dbReference>
<dbReference type="KEGG" id="bkw:BkAM31D_07990"/>